<evidence type="ECO:0000256" key="1">
    <source>
        <dbReference type="ARBA" id="ARBA00001974"/>
    </source>
</evidence>
<evidence type="ECO:0000313" key="6">
    <source>
        <dbReference type="EMBL" id="MDR5892395.1"/>
    </source>
</evidence>
<comment type="caution">
    <text evidence="6">The sequence shown here is derived from an EMBL/GenBank/DDBJ whole genome shotgun (WGS) entry which is preliminary data.</text>
</comment>
<dbReference type="SUPFAM" id="SSF51905">
    <property type="entry name" value="FAD/NAD(P)-binding domain"/>
    <property type="match status" value="1"/>
</dbReference>
<evidence type="ECO:0000256" key="4">
    <source>
        <dbReference type="ARBA" id="ARBA00022827"/>
    </source>
</evidence>
<dbReference type="InterPro" id="IPR000172">
    <property type="entry name" value="GMC_OxRdtase_N"/>
</dbReference>
<dbReference type="EMBL" id="JARWAL010000004">
    <property type="protein sequence ID" value="MDR5892395.1"/>
    <property type="molecule type" value="Genomic_DNA"/>
</dbReference>
<evidence type="ECO:0000259" key="5">
    <source>
        <dbReference type="PROSITE" id="PS00624"/>
    </source>
</evidence>
<sequence length="547" mass="59775">MTQQQFDYIVVGAGTAGCLLANRLSADPANRVLLIEAGGRDNYHWIHIPVGYLYCIDNPRTDWRFRTEPDAGLNGRSLIYPRGKTLGGCSSINGMLYIRGQARDYDHWAELTGEEAWRWENCLADFMRHEDHHRLDAGGDADAGHRDFHGHGGEWRVEKQRLSWQVLDDFATAAVEAGIPRTEDFNRGDNEGVGYFEVNQRKGWRWNTAKAFLRGVEPRDNLTLWHSSQVLGLEVAPGGEPRCTGVRVERDGSEVVARAAREVILSAGAIGSPQLLQLSGIGPADLLAEHEIPVVVDLPGVGENLQDHLQIRSVYKVSGAKTLNTMTGSLVGKAKIGLEYALKRTGPMSMAPSQLCAFTRSAEAFEHPNIEYHVQPLSLPAFGQPLDTFPAITASVCNLNPTSRGTVRITSRDPRRAPAIAANYLSTPEDRQVAADSLRVTRRIAAQPAFARYQPEEVKPGVEFQSDEELARLAGDIGTTIFHPVGTTKMGRADDPMAVVDPHLRVRGVAGLRVVDAGVMPTITSGNTNSPTLMIAEKAAAWILAGE</sequence>
<dbReference type="Proteomes" id="UP001252270">
    <property type="component" value="Unassembled WGS sequence"/>
</dbReference>
<dbReference type="Pfam" id="PF00732">
    <property type="entry name" value="GMC_oxred_N"/>
    <property type="match status" value="1"/>
</dbReference>
<accession>A0ABU1GK49</accession>
<dbReference type="InterPro" id="IPR012132">
    <property type="entry name" value="GMC_OxRdtase"/>
</dbReference>
<dbReference type="RefSeq" id="WP_309636192.1">
    <property type="nucleotide sequence ID" value="NZ_JARWAL010000004.1"/>
</dbReference>
<dbReference type="Gene3D" id="3.50.50.60">
    <property type="entry name" value="FAD/NAD(P)-binding domain"/>
    <property type="match status" value="1"/>
</dbReference>
<keyword evidence="7" id="KW-1185">Reference proteome</keyword>
<organism evidence="6 7">
    <name type="scientific">Halomonas mongoliensis</name>
    <dbReference type="NCBI Taxonomy" id="321265"/>
    <lineage>
        <taxon>Bacteria</taxon>
        <taxon>Pseudomonadati</taxon>
        <taxon>Pseudomonadota</taxon>
        <taxon>Gammaproteobacteria</taxon>
        <taxon>Oceanospirillales</taxon>
        <taxon>Halomonadaceae</taxon>
        <taxon>Halomonas</taxon>
    </lineage>
</organism>
<evidence type="ECO:0000256" key="2">
    <source>
        <dbReference type="ARBA" id="ARBA00010790"/>
    </source>
</evidence>
<name>A0ABU1GK49_9GAMM</name>
<dbReference type="PANTHER" id="PTHR11552">
    <property type="entry name" value="GLUCOSE-METHANOL-CHOLINE GMC OXIDOREDUCTASE"/>
    <property type="match status" value="1"/>
</dbReference>
<dbReference type="Gene3D" id="3.30.560.10">
    <property type="entry name" value="Glucose Oxidase, domain 3"/>
    <property type="match status" value="1"/>
</dbReference>
<dbReference type="PIRSF" id="PIRSF000137">
    <property type="entry name" value="Alcohol_oxidase"/>
    <property type="match status" value="1"/>
</dbReference>
<protein>
    <submittedName>
        <fullName evidence="6">GMC family oxidoreductase N-terminal domain-containing protein</fullName>
    </submittedName>
</protein>
<dbReference type="PANTHER" id="PTHR11552:SF147">
    <property type="entry name" value="CHOLINE DEHYDROGENASE, MITOCHONDRIAL"/>
    <property type="match status" value="1"/>
</dbReference>
<dbReference type="PROSITE" id="PS00624">
    <property type="entry name" value="GMC_OXRED_2"/>
    <property type="match status" value="1"/>
</dbReference>
<evidence type="ECO:0000256" key="3">
    <source>
        <dbReference type="ARBA" id="ARBA00022630"/>
    </source>
</evidence>
<gene>
    <name evidence="6" type="ORF">QC820_06160</name>
</gene>
<dbReference type="InterPro" id="IPR036188">
    <property type="entry name" value="FAD/NAD-bd_sf"/>
</dbReference>
<dbReference type="InterPro" id="IPR007867">
    <property type="entry name" value="GMC_OxRtase_C"/>
</dbReference>
<proteinExistence type="inferred from homology"/>
<feature type="domain" description="Glucose-methanol-choline oxidoreductase N-terminal" evidence="5">
    <location>
        <begin position="268"/>
        <end position="282"/>
    </location>
</feature>
<dbReference type="Pfam" id="PF05199">
    <property type="entry name" value="GMC_oxred_C"/>
    <property type="match status" value="1"/>
</dbReference>
<dbReference type="SUPFAM" id="SSF54373">
    <property type="entry name" value="FAD-linked reductases, C-terminal domain"/>
    <property type="match status" value="1"/>
</dbReference>
<evidence type="ECO:0000313" key="7">
    <source>
        <dbReference type="Proteomes" id="UP001252270"/>
    </source>
</evidence>
<reference evidence="6 7" key="1">
    <citation type="submission" date="2023-04" db="EMBL/GenBank/DDBJ databases">
        <title>A long-awaited taxogenomic arrangement of the family Halomonadaceae.</title>
        <authorList>
            <person name="De La Haba R."/>
            <person name="Chuvochina M."/>
            <person name="Wittouck S."/>
            <person name="Arahal D.R."/>
            <person name="Sanchez-Porro C."/>
            <person name="Hugenholtz P."/>
            <person name="Ventosa A."/>
        </authorList>
    </citation>
    <scope>NUCLEOTIDE SEQUENCE [LARGE SCALE GENOMIC DNA]</scope>
    <source>
        <strain evidence="6 7">DSM 17332</strain>
    </source>
</reference>
<comment type="similarity">
    <text evidence="2">Belongs to the GMC oxidoreductase family.</text>
</comment>
<comment type="cofactor">
    <cofactor evidence="1">
        <name>FAD</name>
        <dbReference type="ChEBI" id="CHEBI:57692"/>
    </cofactor>
</comment>
<keyword evidence="4" id="KW-0274">FAD</keyword>
<keyword evidence="3" id="KW-0285">Flavoprotein</keyword>